<dbReference type="EMBL" id="CAXITT010000214">
    <property type="protein sequence ID" value="CAL1535888.1"/>
    <property type="molecule type" value="Genomic_DNA"/>
</dbReference>
<comment type="caution">
    <text evidence="2">The sequence shown here is derived from an EMBL/GenBank/DDBJ whole genome shotgun (WGS) entry which is preliminary data.</text>
</comment>
<dbReference type="Proteomes" id="UP001497497">
    <property type="component" value="Unassembled WGS sequence"/>
</dbReference>
<proteinExistence type="predicted"/>
<name>A0AAV2HQW2_LYMST</name>
<reference evidence="2 3" key="1">
    <citation type="submission" date="2024-04" db="EMBL/GenBank/DDBJ databases">
        <authorList>
            <consortium name="Genoscope - CEA"/>
            <person name="William W."/>
        </authorList>
    </citation>
    <scope>NUCLEOTIDE SEQUENCE [LARGE SCALE GENOMIC DNA]</scope>
</reference>
<keyword evidence="3" id="KW-1185">Reference proteome</keyword>
<dbReference type="AlphaFoldDB" id="A0AAV2HQW2"/>
<evidence type="ECO:0000313" key="3">
    <source>
        <dbReference type="Proteomes" id="UP001497497"/>
    </source>
</evidence>
<sequence>MQFVQSPQLIQKASLNQKELEIRKLKQQLNDEIYMKDELKFTIQDHISQCAMKDTEIAKLQSRIKELVLLQDAMDDLQELKLSYREMEDELFKYKNKVLKLQDFEDQAKHQEKEINAQCEELDKLRHE</sequence>
<evidence type="ECO:0000313" key="2">
    <source>
        <dbReference type="EMBL" id="CAL1535888.1"/>
    </source>
</evidence>
<feature type="coiled-coil region" evidence="1">
    <location>
        <begin position="70"/>
        <end position="128"/>
    </location>
</feature>
<gene>
    <name evidence="2" type="ORF">GSLYS_00009848001</name>
</gene>
<organism evidence="2 3">
    <name type="scientific">Lymnaea stagnalis</name>
    <name type="common">Great pond snail</name>
    <name type="synonym">Helix stagnalis</name>
    <dbReference type="NCBI Taxonomy" id="6523"/>
    <lineage>
        <taxon>Eukaryota</taxon>
        <taxon>Metazoa</taxon>
        <taxon>Spiralia</taxon>
        <taxon>Lophotrochozoa</taxon>
        <taxon>Mollusca</taxon>
        <taxon>Gastropoda</taxon>
        <taxon>Heterobranchia</taxon>
        <taxon>Euthyneura</taxon>
        <taxon>Panpulmonata</taxon>
        <taxon>Hygrophila</taxon>
        <taxon>Lymnaeoidea</taxon>
        <taxon>Lymnaeidae</taxon>
        <taxon>Lymnaea</taxon>
    </lineage>
</organism>
<keyword evidence="1" id="KW-0175">Coiled coil</keyword>
<evidence type="ECO:0000256" key="1">
    <source>
        <dbReference type="SAM" id="Coils"/>
    </source>
</evidence>
<protein>
    <submittedName>
        <fullName evidence="2">Uncharacterized protein</fullName>
    </submittedName>
</protein>
<feature type="non-terminal residue" evidence="2">
    <location>
        <position position="128"/>
    </location>
</feature>
<accession>A0AAV2HQW2</accession>